<feature type="coiled-coil region" evidence="1">
    <location>
        <begin position="2465"/>
        <end position="2492"/>
    </location>
</feature>
<dbReference type="EMBL" id="LNYZ01000020">
    <property type="protein sequence ID" value="KTD75735.1"/>
    <property type="molecule type" value="Genomic_DNA"/>
</dbReference>
<evidence type="ECO:0000313" key="3">
    <source>
        <dbReference type="EMBL" id="KTD75735.1"/>
    </source>
</evidence>
<keyword evidence="5" id="KW-1185">Reference proteome</keyword>
<feature type="region of interest" description="Disordered" evidence="2">
    <location>
        <begin position="143"/>
        <end position="166"/>
    </location>
</feature>
<dbReference type="STRING" id="460.Lstg_2414"/>
<keyword evidence="1" id="KW-0175">Coiled coil</keyword>
<evidence type="ECO:0000313" key="6">
    <source>
        <dbReference type="Proteomes" id="UP000255110"/>
    </source>
</evidence>
<dbReference type="RefSeq" id="WP_058477960.1">
    <property type="nucleotide sequence ID" value="NZ_CAAAIO010000010.1"/>
</dbReference>
<evidence type="ECO:0000256" key="2">
    <source>
        <dbReference type="SAM" id="MobiDB-lite"/>
    </source>
</evidence>
<feature type="compositionally biased region" description="Basic residues" evidence="2">
    <location>
        <begin position="147"/>
        <end position="157"/>
    </location>
</feature>
<name>A0A378LAM4_9GAMM</name>
<organism evidence="4 6">
    <name type="scientific">Legionella steigerwaltii</name>
    <dbReference type="NCBI Taxonomy" id="460"/>
    <lineage>
        <taxon>Bacteria</taxon>
        <taxon>Pseudomonadati</taxon>
        <taxon>Pseudomonadota</taxon>
        <taxon>Gammaproteobacteria</taxon>
        <taxon>Legionellales</taxon>
        <taxon>Legionellaceae</taxon>
        <taxon>Legionella</taxon>
    </lineage>
</organism>
<reference evidence="4 6" key="2">
    <citation type="submission" date="2018-06" db="EMBL/GenBank/DDBJ databases">
        <authorList>
            <consortium name="Pathogen Informatics"/>
            <person name="Doyle S."/>
        </authorList>
    </citation>
    <scope>NUCLEOTIDE SEQUENCE [LARGE SCALE GENOMIC DNA]</scope>
    <source>
        <strain evidence="4 6">NCTC11991</strain>
    </source>
</reference>
<proteinExistence type="predicted"/>
<gene>
    <name evidence="3" type="ORF">Lstg_2414</name>
    <name evidence="4" type="ORF">NCTC11991_02364</name>
</gene>
<evidence type="ECO:0000256" key="1">
    <source>
        <dbReference type="SAM" id="Coils"/>
    </source>
</evidence>
<sequence length="2750" mass="315755">MRITLGENNFNDVKDFTTHLEGTYEQNKLISEEVTLSVECDAFSQEHFDELVAFLLSPERTRLYKFKFPPEQAQYQLAFDDAYLLSKRQRFSLEFHEQISELVSFPISFQPHTPKIRKAKKNWGEDIGNSSIGLQFQYHIPHEHQHQQRKATQRKRKNNEEPQYQHPEISPLVLIPEVSQENARHIVGSYHQFSLLKKDSELIEHYKTEFDHLLGTKSSSEQRQAAFIFFISKLTENNASKLKLIKNLLQAVPLSDLNYQGLAHALIHTGADGVLLLLQQIKTLHDKEFFKEFETLFLDKPENYLALMSPQGLVNLKKLSELTSEQKTWWVTLVAQHKATGANTEFNDLFVAYNYFLDELEKKKLKLPFSCTLKNIQKLEPTLNCLLFIINNSSDPQEQLTYLDGIDVYAAYHASRNNNYKLVSRQMNLKLKVDEVAPDFSTPTATRDVSAWLNRFDCSYAEIATRFYRFIGTQEWAFSLDVYQNIEHEIRKNNKLNDQNKVLLLNIVALLATGQRACTHMEYPDTSIKKLLNKFIALAEQFGEDLQNELSTVIPVLAESLAHLDWESMPTADELHTLIDIILHMQKAKALAPELASHDFQEVAALALHFMGEYSNAASLVIDHYKRRLAMEQTNTVPIRNFSYSELLNHLVSPSKLDKFLPELFHDQPKVLSQFVVLCSLLSDEIPKVTQHDAEDSEFEAKIKMLAHAVHDMQDERRGPLLAILTDINIEASYRLPTLEQLIKVVDVVRKAAFTEVEDQKVSILEMVHAELPELKIGKEAVHEATIDLFSLMRQSYEEWQLENKLGDLPAKIKSYLEPWMDAHNIVLYYLKKQPINPQTIFDSLADEEQEVKNLLGSRMFSWALSGFPQAKIKIAEVLGNEFFPKQTFMPALQTRVKVSLQSTLSTVLKSLQTSNKDFDDFLLNQIEGLDTDLAIDEAFLEWKEQLDDVNGLINSLIRIKNKNSIEFRRCISLLAEEIKPTLPGKNVLSIVQMRELLNTLSQDEPLSVASPLAILCKILKDAPGYSAKQLHNVLNEVAYLSKYRATLEQEEYETLLRWSCTYNLTQNSLFPLKEIIGLKSLAGVDEKQSEALFHAFMHVIKNVGPGVDEQLLKTIVNKITSIIQVKAEVQSLIPLLILLMKACSNGKEAMLLNLIDRFEGINDFDLNIWSKILLISGEHTPDESLHRLFDVHAGLELNQHNLKKLEKLFNSPPYPEMETFIHVLNGYENDLMAYIDAFDKDPKSGRAPQKNEFGIIVKDTDQVLDEQFDMSQIARVIGTIQDSVEGTPLSSQEQYDLAQQITFINAIGRSKPFTLVVGNNPETKRIIKYADLTQISRAELYELFDILVKAIRKPGLDAHEKLKDQLRLLAVLREQYFRTTGTFADTTQLISVLTSLKSQHNNMLMEVDTEEADVTASLLAVMQWVEAAGGTVDVCIDNREAVIQADKNKGTKDFLTSLGIDSSSIRADSPKGTYQIGGINYSTVGDLALYRSRAKVENENLVAYKDGHPLSSNLILCGSDFSKLDQRTLYHLVQDDENHSYAWVYPLINEFVAQRKFKTLHPGKVWSESQDVDRLKEFLDRHAPTGRQKAQLNSLTEKFSLWINAAIEAQRLVEGEDFDILPSETALHVAIPSKQKASQGFTFLVHQFLHARLQRENPEWEFVIEPEKRFIDSSSTKDLIDDYKQQGRIIGISKTLSKKDGLAEQCSKFGMNDKFKIPSHQDSKRNEFAIKSSAEKQSHVGAIKEAIQQAEDGQPIVLIAKDASEVKLLERELKAHFSKNIITALTGAEPLKEREHWIKNKSGQKNTITIITLPSQDDIFDTNHPKGFLSIQTSLDTPSNTRLMIHSVARNNDLGKHIALYEECGKFFLQSWYYQSLHDCQALLDELTQLQRKQNKAAAVERHYTRKVSEVQHVVLQQFQEWKEFLHLVYPKSEWRTLDAELLKQREDLILDLDEKWAECLRYSDPQNKYPNPYVRWDAKQQVQTEELDEMVQAYEDAVNPIWDQKRAFLKEKAKQVLSEGSINDLRCEYLDGVSLSEQLKLSRLAERENKKEMRVEKKKAHRYILSALDVNGAMLRFADGDVAAYKVEFAKNQVKLFAEDIRRIIGNNPYLNKSVRSTLLDQVAHAENLGNLVTFLRDYAVKHLPEDSFAEKYAMQPVIHELLRVYQQAGLKETKELKNLQTIYFDRVVVELVDELESSLSWAMEKNRGLGYWLERSAVNAAAEAILVAVQQLKNAKDFKEKKIAIRNLYKVLAEHELQLEGVWIFPFWGHKNTSTLIKNTLATLNGLTAIGSGVNELDADFIHDCKEESLYEVMKERLNSSVEILEDEDPSLEKNNEWKEIRKTLIAMQTENNTIYAFHEMYYFLSNKVEEFARKHSPLQEHVAHLRGKVRMLFETFSQDHRELLNSNKYLTRKAENLQNELNGLNGFNVKHVKLKEGHNGFSDYFDLVIEGSGSHPLFHDFSQYNSRALELTEEREALELRLSQTKLQLISLNLLIKDQLPLLKFNGKTKAVVAQFPAQFQKQVNDILVLKEWVADQRPDDLSSFPEKVRDSFLDRELVKTFKFPELKAEEIEQIHDVMLRIGFKDLHERIVEGMKKKSAFGTVYSYVSSYVFTPENMDDWRLDFDELVNRPTANLEKAFRPDIEKAQSELASQLNQLHQKTADQIESLKQQIIFLNEKVAEEERKSGVYVKRMTHVEELFEFEQQLMTFKANQPEVDLLPQENLGHVVPHEMRSPVTQEVVGLVI</sequence>
<dbReference type="InterPro" id="IPR027417">
    <property type="entry name" value="P-loop_NTPase"/>
</dbReference>
<accession>A0A378LAM4</accession>
<evidence type="ECO:0000313" key="4">
    <source>
        <dbReference type="EMBL" id="STY23754.1"/>
    </source>
</evidence>
<dbReference type="EMBL" id="UGOY01000001">
    <property type="protein sequence ID" value="STY23754.1"/>
    <property type="molecule type" value="Genomic_DNA"/>
</dbReference>
<feature type="coiled-coil region" evidence="1">
    <location>
        <begin position="2648"/>
        <end position="2690"/>
    </location>
</feature>
<protein>
    <submittedName>
        <fullName evidence="4">LigA, interaptin</fullName>
    </submittedName>
</protein>
<dbReference type="Gene3D" id="3.40.50.300">
    <property type="entry name" value="P-loop containing nucleotide triphosphate hydrolases"/>
    <property type="match status" value="1"/>
</dbReference>
<dbReference type="Proteomes" id="UP000054820">
    <property type="component" value="Unassembled WGS sequence"/>
</dbReference>
<evidence type="ECO:0000313" key="5">
    <source>
        <dbReference type="Proteomes" id="UP000054820"/>
    </source>
</evidence>
<reference evidence="3 5" key="1">
    <citation type="submission" date="2015-11" db="EMBL/GenBank/DDBJ databases">
        <title>Genomic analysis of 38 Legionella species identifies large and diverse effector repertoires.</title>
        <authorList>
            <person name="Burstein D."/>
            <person name="Amaro F."/>
            <person name="Zusman T."/>
            <person name="Lifshitz Z."/>
            <person name="Cohen O."/>
            <person name="Gilbert J.A."/>
            <person name="Pupko T."/>
            <person name="Shuman H.A."/>
            <person name="Segal G."/>
        </authorList>
    </citation>
    <scope>NUCLEOTIDE SEQUENCE [LARGE SCALE GENOMIC DNA]</scope>
    <source>
        <strain evidence="3 5">SC-18-C9</strain>
    </source>
</reference>
<dbReference type="Proteomes" id="UP000255110">
    <property type="component" value="Unassembled WGS sequence"/>
</dbReference>